<sequence length="255" mass="29322">VHSRAIGCPLGLLATKLVFISFASIPWYKEVTKSLKEWFQSPRMLAFGRNSILMIQGLRKCHPGAVTPFYRKNYILCLFIMVKKGLKSLLEWFQSPRMLAFGRNCILMIQGLRKCHTGAVIPFYQKKSSELTTDTIRSAFFRHAIILNIYNSKRELNDVAAFKEMFHQLYSDLLAWFPEAIISPTVHKVLSHAWKLIDLNGGFGLGQISEEGLEGSKKPLRRFSIMLRRKIAEEVNMVNCMKIQWHRSGPRSIIC</sequence>
<protein>
    <recommendedName>
        <fullName evidence="3">Maturase K</fullName>
    </recommendedName>
</protein>
<feature type="non-terminal residue" evidence="1">
    <location>
        <position position="1"/>
    </location>
</feature>
<comment type="caution">
    <text evidence="1">The sequence shown here is derived from an EMBL/GenBank/DDBJ whole genome shotgun (WGS) entry which is preliminary data.</text>
</comment>
<evidence type="ECO:0000313" key="1">
    <source>
        <dbReference type="EMBL" id="CAL4253451.1"/>
    </source>
</evidence>
<dbReference type="Proteomes" id="UP001497623">
    <property type="component" value="Unassembled WGS sequence"/>
</dbReference>
<evidence type="ECO:0000313" key="2">
    <source>
        <dbReference type="Proteomes" id="UP001497623"/>
    </source>
</evidence>
<keyword evidence="2" id="KW-1185">Reference proteome</keyword>
<name>A0AAV2SYB7_MEGNR</name>
<accession>A0AAV2SYB7</accession>
<organism evidence="1 2">
    <name type="scientific">Meganyctiphanes norvegica</name>
    <name type="common">Northern krill</name>
    <name type="synonym">Thysanopoda norvegica</name>
    <dbReference type="NCBI Taxonomy" id="48144"/>
    <lineage>
        <taxon>Eukaryota</taxon>
        <taxon>Metazoa</taxon>
        <taxon>Ecdysozoa</taxon>
        <taxon>Arthropoda</taxon>
        <taxon>Crustacea</taxon>
        <taxon>Multicrustacea</taxon>
        <taxon>Malacostraca</taxon>
        <taxon>Eumalacostraca</taxon>
        <taxon>Eucarida</taxon>
        <taxon>Euphausiacea</taxon>
        <taxon>Euphausiidae</taxon>
        <taxon>Meganyctiphanes</taxon>
    </lineage>
</organism>
<dbReference type="EMBL" id="CAXKWB010178822">
    <property type="protein sequence ID" value="CAL4253451.1"/>
    <property type="molecule type" value="Genomic_DNA"/>
</dbReference>
<evidence type="ECO:0008006" key="3">
    <source>
        <dbReference type="Google" id="ProtNLM"/>
    </source>
</evidence>
<gene>
    <name evidence="1" type="ORF">MNOR_LOCUS41909</name>
</gene>
<proteinExistence type="predicted"/>
<reference evidence="1 2" key="1">
    <citation type="submission" date="2024-05" db="EMBL/GenBank/DDBJ databases">
        <authorList>
            <person name="Wallberg A."/>
        </authorList>
    </citation>
    <scope>NUCLEOTIDE SEQUENCE [LARGE SCALE GENOMIC DNA]</scope>
</reference>
<dbReference type="AlphaFoldDB" id="A0AAV2SYB7"/>